<keyword evidence="5" id="KW-1185">Reference proteome</keyword>
<dbReference type="Gene3D" id="3.30.70.360">
    <property type="match status" value="1"/>
</dbReference>
<dbReference type="Gene3D" id="3.40.630.10">
    <property type="entry name" value="Zn peptidases"/>
    <property type="match status" value="1"/>
</dbReference>
<evidence type="ECO:0000259" key="3">
    <source>
        <dbReference type="Pfam" id="PF07687"/>
    </source>
</evidence>
<evidence type="ECO:0000256" key="1">
    <source>
        <dbReference type="ARBA" id="ARBA00006153"/>
    </source>
</evidence>
<evidence type="ECO:0000313" key="4">
    <source>
        <dbReference type="EMBL" id="MFC4023606.1"/>
    </source>
</evidence>
<proteinExistence type="inferred from homology"/>
<dbReference type="InterPro" id="IPR011650">
    <property type="entry name" value="Peptidase_M20_dimer"/>
</dbReference>
<dbReference type="InterPro" id="IPR036264">
    <property type="entry name" value="Bact_exopeptidase_dim_dom"/>
</dbReference>
<dbReference type="PANTHER" id="PTHR32494:SF5">
    <property type="entry name" value="ALLANTOATE AMIDOHYDROLASE"/>
    <property type="match status" value="1"/>
</dbReference>
<feature type="domain" description="Peptidase M20 dimerisation" evidence="3">
    <location>
        <begin position="234"/>
        <end position="334"/>
    </location>
</feature>
<dbReference type="SUPFAM" id="SSF53187">
    <property type="entry name" value="Zn-dependent exopeptidases"/>
    <property type="match status" value="1"/>
</dbReference>
<dbReference type="Proteomes" id="UP001595772">
    <property type="component" value="Unassembled WGS sequence"/>
</dbReference>
<dbReference type="EMBL" id="JBHSAO010000004">
    <property type="protein sequence ID" value="MFC4023606.1"/>
    <property type="molecule type" value="Genomic_DNA"/>
</dbReference>
<dbReference type="RefSeq" id="WP_379496108.1">
    <property type="nucleotide sequence ID" value="NZ_JBHSAO010000004.1"/>
</dbReference>
<dbReference type="Pfam" id="PF01546">
    <property type="entry name" value="Peptidase_M20"/>
    <property type="match status" value="1"/>
</dbReference>
<dbReference type="InterPro" id="IPR002933">
    <property type="entry name" value="Peptidase_M20"/>
</dbReference>
<dbReference type="InterPro" id="IPR010158">
    <property type="entry name" value="Amidase_Cbmase"/>
</dbReference>
<evidence type="ECO:0000313" key="5">
    <source>
        <dbReference type="Proteomes" id="UP001595772"/>
    </source>
</evidence>
<dbReference type="SUPFAM" id="SSF55031">
    <property type="entry name" value="Bacterial exopeptidase dimerisation domain"/>
    <property type="match status" value="1"/>
</dbReference>
<dbReference type="PIRSF" id="PIRSF001235">
    <property type="entry name" value="Amidase_carbamoylase"/>
    <property type="match status" value="1"/>
</dbReference>
<reference evidence="5" key="1">
    <citation type="journal article" date="2019" name="Int. J. Syst. Evol. Microbiol.">
        <title>The Global Catalogue of Microorganisms (GCM) 10K type strain sequencing project: providing services to taxonomists for standard genome sequencing and annotation.</title>
        <authorList>
            <consortium name="The Broad Institute Genomics Platform"/>
            <consortium name="The Broad Institute Genome Sequencing Center for Infectious Disease"/>
            <person name="Wu L."/>
            <person name="Ma J."/>
        </authorList>
    </citation>
    <scope>NUCLEOTIDE SEQUENCE [LARGE SCALE GENOMIC DNA]</scope>
    <source>
        <strain evidence="5">IBRC-M 10703</strain>
    </source>
</reference>
<comment type="caution">
    <text evidence="4">The sequence shown here is derived from an EMBL/GenBank/DDBJ whole genome shotgun (WGS) entry which is preliminary data.</text>
</comment>
<dbReference type="NCBIfam" id="NF006771">
    <property type="entry name" value="PRK09290.1-5"/>
    <property type="match status" value="1"/>
</dbReference>
<evidence type="ECO:0000256" key="2">
    <source>
        <dbReference type="ARBA" id="ARBA00022801"/>
    </source>
</evidence>
<organism evidence="4 5">
    <name type="scientific">Oceanobacillus longus</name>
    <dbReference type="NCBI Taxonomy" id="930120"/>
    <lineage>
        <taxon>Bacteria</taxon>
        <taxon>Bacillati</taxon>
        <taxon>Bacillota</taxon>
        <taxon>Bacilli</taxon>
        <taxon>Bacillales</taxon>
        <taxon>Bacillaceae</taxon>
        <taxon>Oceanobacillus</taxon>
    </lineage>
</organism>
<sequence>MNFAMNNFLKNLMDEYDIDLNHSGVNGERVAARLAKLSLIGVTEDGGITRIGYSKEEEEAKELVIGWMKEAGLSVSRDGAGNVFGRLEGQKISPAVMSGSHLDSVPNGGNFDGPLGVLAALEVVEAWKLAGYTPPIPYEVVIFTDEEGSRFKTGLTGSRSFMGKITEEELDYIRDGNGQTFDEVIEAYGSDRKSYLDADYQSGNLKMFVEVHIEQGTVLEKHNEPTGIVKGIAGPAGLEVSFKGKAGHAGNTPMENRKDPVIAAGMFVQEIESLPRQVSQTAVATVGKMDVLPNGINVIAQEVNLIVDIRDINEETRDKLIKLIYQKAEAIAEKRGIEVTWDINSKIKPMPISPALQEKLATVMNKLEIAPVYIPSGAAHDSMIMGQEIPTAMIFTRSKDGISHNPDEWSSLNDCVKTIHVLKEFVESVMEE</sequence>
<dbReference type="PANTHER" id="PTHR32494">
    <property type="entry name" value="ALLANTOATE DEIMINASE-RELATED"/>
    <property type="match status" value="1"/>
</dbReference>
<keyword evidence="2" id="KW-0378">Hydrolase</keyword>
<dbReference type="CDD" id="cd03884">
    <property type="entry name" value="M20_bAS"/>
    <property type="match status" value="1"/>
</dbReference>
<gene>
    <name evidence="4" type="ORF">ACFOUV_07195</name>
</gene>
<accession>A0ABV8GXD5</accession>
<protein>
    <submittedName>
        <fullName evidence="4">M20 family metallo-hydrolase</fullName>
    </submittedName>
</protein>
<comment type="similarity">
    <text evidence="1">Belongs to the peptidase M20 family.</text>
</comment>
<dbReference type="Pfam" id="PF07687">
    <property type="entry name" value="M20_dimer"/>
    <property type="match status" value="1"/>
</dbReference>
<name>A0ABV8GXD5_9BACI</name>
<dbReference type="NCBIfam" id="TIGR01879">
    <property type="entry name" value="hydantase"/>
    <property type="match status" value="1"/>
</dbReference>